<dbReference type="Gene3D" id="1.10.238.160">
    <property type="match status" value="1"/>
</dbReference>
<dbReference type="Proteomes" id="UP001152178">
    <property type="component" value="Unassembled WGS sequence"/>
</dbReference>
<reference evidence="1" key="1">
    <citation type="submission" date="2022-11" db="EMBL/GenBank/DDBJ databases">
        <authorList>
            <person name="Coimbra C."/>
        </authorList>
    </citation>
    <scope>NUCLEOTIDE SEQUENCE</scope>
    <source>
        <strain evidence="1">Jales19</strain>
    </source>
</reference>
<accession>A0ABT4R4Q2</accession>
<sequence>MTHAQMPDTEGSKKTKLKPAHPDAFYLTDRQTGARYGVCRAAIWRWIQNDANFPKPIRLSPGCSRWRLSDLEAWEAAKAACHVAA</sequence>
<keyword evidence="2" id="KW-1185">Reference proteome</keyword>
<evidence type="ECO:0000313" key="1">
    <source>
        <dbReference type="EMBL" id="MCZ8548755.1"/>
    </source>
</evidence>
<protein>
    <submittedName>
        <fullName evidence="1">AlpA family phage regulatory protein</fullName>
    </submittedName>
</protein>
<dbReference type="RefSeq" id="WP_269909001.1">
    <property type="nucleotide sequence ID" value="NZ_JAPFQA010000045.1"/>
</dbReference>
<proteinExistence type="predicted"/>
<name>A0ABT4R4Q2_9HYPH</name>
<evidence type="ECO:0000313" key="2">
    <source>
        <dbReference type="Proteomes" id="UP001152178"/>
    </source>
</evidence>
<dbReference type="Pfam" id="PF05930">
    <property type="entry name" value="Phage_AlpA"/>
    <property type="match status" value="1"/>
</dbReference>
<comment type="caution">
    <text evidence="1">The sequence shown here is derived from an EMBL/GenBank/DDBJ whole genome shotgun (WGS) entry which is preliminary data.</text>
</comment>
<organism evidence="1 2">
    <name type="scientific">Mesorhizobium qingshengii</name>
    <dbReference type="NCBI Taxonomy" id="1165689"/>
    <lineage>
        <taxon>Bacteria</taxon>
        <taxon>Pseudomonadati</taxon>
        <taxon>Pseudomonadota</taxon>
        <taxon>Alphaproteobacteria</taxon>
        <taxon>Hyphomicrobiales</taxon>
        <taxon>Phyllobacteriaceae</taxon>
        <taxon>Mesorhizobium</taxon>
    </lineage>
</organism>
<dbReference type="EMBL" id="JAPFQA010000045">
    <property type="protein sequence ID" value="MCZ8548755.1"/>
    <property type="molecule type" value="Genomic_DNA"/>
</dbReference>
<gene>
    <name evidence="1" type="ORF">OOJ09_31810</name>
</gene>
<dbReference type="InterPro" id="IPR010260">
    <property type="entry name" value="AlpA"/>
</dbReference>